<gene>
    <name evidence="1" type="ORF">LCGC14_1570190</name>
</gene>
<protein>
    <recommendedName>
        <fullName evidence="2">STAS/SEC14 domain-containing protein</fullName>
    </recommendedName>
</protein>
<dbReference type="EMBL" id="LAZR01012237">
    <property type="protein sequence ID" value="KKM27887.1"/>
    <property type="molecule type" value="Genomic_DNA"/>
</dbReference>
<name>A0A0F9IK05_9ZZZZ</name>
<evidence type="ECO:0008006" key="2">
    <source>
        <dbReference type="Google" id="ProtNLM"/>
    </source>
</evidence>
<accession>A0A0F9IK05</accession>
<evidence type="ECO:0000313" key="1">
    <source>
        <dbReference type="EMBL" id="KKM27887.1"/>
    </source>
</evidence>
<sequence>MKVKLFKEKKDLNVYAVRKLNSLKINEFEIRLLRKTGVKMAEYEFLTDENILVIKSPLIYKSQNSVEALKEITDLIVKYGYPNVLGDFRGLVIDFSLWSTIEKPKQWKLLGISKNIKIAALFDRIEDGNILRIDTLFSHGFKVSAYTDYDEALKWLSEV</sequence>
<reference evidence="1" key="1">
    <citation type="journal article" date="2015" name="Nature">
        <title>Complex archaea that bridge the gap between prokaryotes and eukaryotes.</title>
        <authorList>
            <person name="Spang A."/>
            <person name="Saw J.H."/>
            <person name="Jorgensen S.L."/>
            <person name="Zaremba-Niedzwiedzka K."/>
            <person name="Martijn J."/>
            <person name="Lind A.E."/>
            <person name="van Eijk R."/>
            <person name="Schleper C."/>
            <person name="Guy L."/>
            <person name="Ettema T.J."/>
        </authorList>
    </citation>
    <scope>NUCLEOTIDE SEQUENCE</scope>
</reference>
<proteinExistence type="predicted"/>
<comment type="caution">
    <text evidence="1">The sequence shown here is derived from an EMBL/GenBank/DDBJ whole genome shotgun (WGS) entry which is preliminary data.</text>
</comment>
<dbReference type="AlphaFoldDB" id="A0A0F9IK05"/>
<organism evidence="1">
    <name type="scientific">marine sediment metagenome</name>
    <dbReference type="NCBI Taxonomy" id="412755"/>
    <lineage>
        <taxon>unclassified sequences</taxon>
        <taxon>metagenomes</taxon>
        <taxon>ecological metagenomes</taxon>
    </lineage>
</organism>